<protein>
    <recommendedName>
        <fullName evidence="1">N-acetyltransferase domain-containing protein</fullName>
    </recommendedName>
</protein>
<dbReference type="GO" id="GO:0005737">
    <property type="term" value="C:cytoplasm"/>
    <property type="evidence" value="ECO:0007669"/>
    <property type="project" value="TreeGrafter"/>
</dbReference>
<feature type="domain" description="N-acetyltransferase" evidence="1">
    <location>
        <begin position="4"/>
        <end position="157"/>
    </location>
</feature>
<name>A0A0D4C0E4_9MICC</name>
<dbReference type="STRING" id="1618207.UM93_10865"/>
<dbReference type="AlphaFoldDB" id="A0A0D4C0E4"/>
<evidence type="ECO:0000313" key="3">
    <source>
        <dbReference type="Proteomes" id="UP000061839"/>
    </source>
</evidence>
<sequence>MPVITLRRISRARAERIYTAQPDASDRWAEDYPLADELDALRFFLASPALSDHHQAFGLYSVHDERGRAVGGIGFFGPPDEEARVTIGYGIVPSARRRGYAAGAVAELLDIARQYGVQLVQAVTDVDNIPSQRVLLGAGFRELRRDEQQCYFDLGLG</sequence>
<dbReference type="EMBL" id="CP011005">
    <property type="protein sequence ID" value="AJT41890.1"/>
    <property type="molecule type" value="Genomic_DNA"/>
</dbReference>
<dbReference type="PANTHER" id="PTHR43441">
    <property type="entry name" value="RIBOSOMAL-PROTEIN-SERINE ACETYLTRANSFERASE"/>
    <property type="match status" value="1"/>
</dbReference>
<dbReference type="Gene3D" id="3.40.630.30">
    <property type="match status" value="1"/>
</dbReference>
<dbReference type="KEGG" id="ari:UM93_10865"/>
<dbReference type="CDD" id="cd04301">
    <property type="entry name" value="NAT_SF"/>
    <property type="match status" value="1"/>
</dbReference>
<dbReference type="Pfam" id="PF13302">
    <property type="entry name" value="Acetyltransf_3"/>
    <property type="match status" value="1"/>
</dbReference>
<dbReference type="GO" id="GO:1990189">
    <property type="term" value="F:protein N-terminal-serine acetyltransferase activity"/>
    <property type="evidence" value="ECO:0007669"/>
    <property type="project" value="TreeGrafter"/>
</dbReference>
<gene>
    <name evidence="2" type="ORF">UM93_10865</name>
</gene>
<dbReference type="PATRIC" id="fig|1618207.4.peg.2202"/>
<organism evidence="2 3">
    <name type="scientific">Psychromicrobium lacuslunae</name>
    <dbReference type="NCBI Taxonomy" id="1618207"/>
    <lineage>
        <taxon>Bacteria</taxon>
        <taxon>Bacillati</taxon>
        <taxon>Actinomycetota</taxon>
        <taxon>Actinomycetes</taxon>
        <taxon>Micrococcales</taxon>
        <taxon>Micrococcaceae</taxon>
        <taxon>Psychromicrobium</taxon>
    </lineage>
</organism>
<dbReference type="RefSeq" id="WP_052663747.1">
    <property type="nucleotide sequence ID" value="NZ_CP011005.1"/>
</dbReference>
<dbReference type="PANTHER" id="PTHR43441:SF6">
    <property type="entry name" value="N-ACETYLTRANSFERASE DOMAIN-CONTAINING PROTEIN"/>
    <property type="match status" value="1"/>
</dbReference>
<dbReference type="OrthoDB" id="4543915at2"/>
<reference evidence="2 3" key="1">
    <citation type="journal article" date="2015" name="Genome Announc.">
        <title>Complete Genome Sequencing of Protease-Producing Novel Arthrobacter sp. Strain IHBB 11108 Using PacBio Single-Molecule Real-Time Sequencing Technology.</title>
        <authorList>
            <person name="Kiran S."/>
            <person name="Swarnkar M.K."/>
            <person name="Pal M."/>
            <person name="Thakur R."/>
            <person name="Tewari R."/>
            <person name="Singh A.K."/>
            <person name="Gulati A."/>
        </authorList>
    </citation>
    <scope>NUCLEOTIDE SEQUENCE [LARGE SCALE GENOMIC DNA]</scope>
    <source>
        <strain evidence="2 3">IHBB 11108</strain>
    </source>
</reference>
<dbReference type="SUPFAM" id="SSF55729">
    <property type="entry name" value="Acyl-CoA N-acyltransferases (Nat)"/>
    <property type="match status" value="1"/>
</dbReference>
<accession>A0A0D4C0E4</accession>
<proteinExistence type="predicted"/>
<dbReference type="InterPro" id="IPR016181">
    <property type="entry name" value="Acyl_CoA_acyltransferase"/>
</dbReference>
<evidence type="ECO:0000313" key="2">
    <source>
        <dbReference type="EMBL" id="AJT41890.1"/>
    </source>
</evidence>
<dbReference type="PROSITE" id="PS51186">
    <property type="entry name" value="GNAT"/>
    <property type="match status" value="1"/>
</dbReference>
<dbReference type="GO" id="GO:0008999">
    <property type="term" value="F:protein-N-terminal-alanine acetyltransferase activity"/>
    <property type="evidence" value="ECO:0007669"/>
    <property type="project" value="TreeGrafter"/>
</dbReference>
<dbReference type="InterPro" id="IPR051908">
    <property type="entry name" value="Ribosomal_N-acetyltransferase"/>
</dbReference>
<dbReference type="Proteomes" id="UP000061839">
    <property type="component" value="Chromosome"/>
</dbReference>
<dbReference type="HOGENOM" id="CLU_013985_28_2_11"/>
<keyword evidence="3" id="KW-1185">Reference proteome</keyword>
<dbReference type="InterPro" id="IPR000182">
    <property type="entry name" value="GNAT_dom"/>
</dbReference>
<evidence type="ECO:0000259" key="1">
    <source>
        <dbReference type="PROSITE" id="PS51186"/>
    </source>
</evidence>